<accession>A0AA88I3U8</accession>
<keyword evidence="2" id="KW-0813">Transport</keyword>
<dbReference type="GO" id="GO:0000145">
    <property type="term" value="C:exocyst"/>
    <property type="evidence" value="ECO:0007669"/>
    <property type="project" value="InterPro"/>
</dbReference>
<evidence type="ECO:0000256" key="4">
    <source>
        <dbReference type="SAM" id="Coils"/>
    </source>
</evidence>
<evidence type="ECO:0000313" key="6">
    <source>
        <dbReference type="Proteomes" id="UP001187531"/>
    </source>
</evidence>
<comment type="caution">
    <text evidence="5">The sequence shown here is derived from an EMBL/GenBank/DDBJ whole genome shotgun (WGS) entry which is preliminary data.</text>
</comment>
<gene>
    <name evidence="5" type="ORF">QYM36_002734</name>
</gene>
<name>A0AA88I3U8_ARTSF</name>
<dbReference type="GO" id="GO:0006887">
    <property type="term" value="P:exocytosis"/>
    <property type="evidence" value="ECO:0007669"/>
    <property type="project" value="UniProtKB-KW"/>
</dbReference>
<evidence type="ECO:0000256" key="2">
    <source>
        <dbReference type="ARBA" id="ARBA00022448"/>
    </source>
</evidence>
<keyword evidence="3" id="KW-0268">Exocytosis</keyword>
<dbReference type="GO" id="GO:0000149">
    <property type="term" value="F:SNARE binding"/>
    <property type="evidence" value="ECO:0007669"/>
    <property type="project" value="TreeGrafter"/>
</dbReference>
<dbReference type="Gene3D" id="1.10.357.50">
    <property type="match status" value="1"/>
</dbReference>
<dbReference type="PANTHER" id="PTHR21292">
    <property type="entry name" value="EXOCYST COMPLEX COMPONENT SEC6-RELATED"/>
    <property type="match status" value="1"/>
</dbReference>
<protein>
    <recommendedName>
        <fullName evidence="7">Exocyst complex component Sec6</fullName>
    </recommendedName>
</protein>
<proteinExistence type="inferred from homology"/>
<dbReference type="InterPro" id="IPR042532">
    <property type="entry name" value="EXOC3/Sec6_C"/>
</dbReference>
<dbReference type="Gene3D" id="1.10.357.70">
    <property type="entry name" value="Exocyst complex component Sec6, C-terminal domain"/>
    <property type="match status" value="1"/>
</dbReference>
<feature type="non-terminal residue" evidence="5">
    <location>
        <position position="1"/>
    </location>
</feature>
<reference evidence="5" key="1">
    <citation type="submission" date="2023-07" db="EMBL/GenBank/DDBJ databases">
        <title>Chromosome-level genome assembly of Artemia franciscana.</title>
        <authorList>
            <person name="Jo E."/>
        </authorList>
    </citation>
    <scope>NUCLEOTIDE SEQUENCE</scope>
    <source>
        <tissue evidence="5">Whole body</tissue>
    </source>
</reference>
<evidence type="ECO:0000256" key="1">
    <source>
        <dbReference type="ARBA" id="ARBA00009447"/>
    </source>
</evidence>
<dbReference type="PANTHER" id="PTHR21292:SF1">
    <property type="entry name" value="EXOCYST COMPLEX COMPONENT 3"/>
    <property type="match status" value="1"/>
</dbReference>
<evidence type="ECO:0000256" key="3">
    <source>
        <dbReference type="ARBA" id="ARBA00022483"/>
    </source>
</evidence>
<dbReference type="Proteomes" id="UP001187531">
    <property type="component" value="Unassembled WGS sequence"/>
</dbReference>
<dbReference type="GO" id="GO:0051601">
    <property type="term" value="P:exocyst localization"/>
    <property type="evidence" value="ECO:0007669"/>
    <property type="project" value="TreeGrafter"/>
</dbReference>
<dbReference type="EMBL" id="JAVRJZ010000005">
    <property type="protein sequence ID" value="KAK2722303.1"/>
    <property type="molecule type" value="Genomic_DNA"/>
</dbReference>
<dbReference type="AlphaFoldDB" id="A0AA88I3U8"/>
<keyword evidence="6" id="KW-1185">Reference proteome</keyword>
<dbReference type="Pfam" id="PF06046">
    <property type="entry name" value="Sec6"/>
    <property type="match status" value="1"/>
</dbReference>
<keyword evidence="4" id="KW-0175">Coiled coil</keyword>
<evidence type="ECO:0008006" key="7">
    <source>
        <dbReference type="Google" id="ProtNLM"/>
    </source>
</evidence>
<dbReference type="InterPro" id="IPR010326">
    <property type="entry name" value="EXOC3/Sec6"/>
</dbReference>
<organism evidence="5 6">
    <name type="scientific">Artemia franciscana</name>
    <name type="common">Brine shrimp</name>
    <name type="synonym">Artemia sanfranciscana</name>
    <dbReference type="NCBI Taxonomy" id="6661"/>
    <lineage>
        <taxon>Eukaryota</taxon>
        <taxon>Metazoa</taxon>
        <taxon>Ecdysozoa</taxon>
        <taxon>Arthropoda</taxon>
        <taxon>Crustacea</taxon>
        <taxon>Branchiopoda</taxon>
        <taxon>Anostraca</taxon>
        <taxon>Artemiidae</taxon>
        <taxon>Artemia</taxon>
    </lineage>
</organism>
<feature type="coiled-coil region" evidence="4">
    <location>
        <begin position="126"/>
        <end position="153"/>
    </location>
</feature>
<comment type="similarity">
    <text evidence="1">Belongs to the SEC6 family.</text>
</comment>
<evidence type="ECO:0000313" key="5">
    <source>
        <dbReference type="EMBL" id="KAK2722303.1"/>
    </source>
</evidence>
<sequence>PSLGKRRSFFDNVINIYTEIQIDWTLVFEMEVSPGHLGAFKPNKLTETNHNNCLVVPKPILEGFQRSDQIPKVEQMLKKVTYKKASLDAQLKNAMEGQMDGIRTGMENLDTALKHVKEVELGLHGIKDALKNVDALNEKLSEVRKEHVKHSQLAAAMENLKHIFTVPESVEKTREWISDGKLLYAHQSLMDLENSRDSLLFELHKHAGAPQGDQRLLISYFADVSALSKELLKQIKLTLVRTLNVVRKEPKLVVTALRLVEREEAIDRMTLSCQNETGFLPPDRPKMWKDEAMSVLRSAVQNRVEGNRPAERETTKTWLTLYLESIRSLILEDLKVVNQLCVPVFPPHWNVCQMFLDFYHDALRDNIEELVRNGLVDDEYLFLLNWACNTYPSAECMNHHSVRSQMENLEIRPLLEKEQIESLINMYIKELTEKIKGLFLKTLNTVSNDWEKNEPPEIVKNYTRTELAPLIFKNIEDHLKNAKIVSQDMLKEVLLLNLKLLLEFADTFKALVYSYKMKHFMDRNQIPRFTEFMVALVNTCSEFIELTSQLKLRFWRMNNDTVDEVAKLFTSVADAYQKVTSEFCDYLLEEPFQDTKIYFDGIMTREWLASSETVQTICVTFKDYFSDYGMLRPDNLKFVAEEAQLGVAKRYITALLQQKLSLRTAEERKQVGEKICEEKKQLLMLFRHISEDTDESKLSPIDELADVISADNVDFLSFSLRTLAQKYRDLAEDHLICLMSIRGDLGKLEVRQKAKEVLEDAGQVEKMNVDGSIFSYIHVTASIFS</sequence>